<protein>
    <submittedName>
        <fullName evidence="1">Uncharacterized protein</fullName>
    </submittedName>
</protein>
<evidence type="ECO:0000313" key="1">
    <source>
        <dbReference type="EMBL" id="GGZ82542.1"/>
    </source>
</evidence>
<evidence type="ECO:0000313" key="2">
    <source>
        <dbReference type="Proteomes" id="UP000624183"/>
    </source>
</evidence>
<comment type="caution">
    <text evidence="1">The sequence shown here is derived from an EMBL/GenBank/DDBJ whole genome shotgun (WGS) entry which is preliminary data.</text>
</comment>
<reference evidence="2" key="1">
    <citation type="journal article" date="2019" name="Int. J. Syst. Evol. Microbiol.">
        <title>The Global Catalogue of Microorganisms (GCM) 10K type strain sequencing project: providing services to taxonomists for standard genome sequencing and annotation.</title>
        <authorList>
            <consortium name="The Broad Institute Genomics Platform"/>
            <consortium name="The Broad Institute Genome Sequencing Center for Infectious Disease"/>
            <person name="Wu L."/>
            <person name="Ma J."/>
        </authorList>
    </citation>
    <scope>NUCLEOTIDE SEQUENCE [LARGE SCALE GENOMIC DNA]</scope>
    <source>
        <strain evidence="2">JCM 4602</strain>
    </source>
</reference>
<sequence length="334" mass="36933">MAASQEREHGYTRYKLDKCRCYTCAWANSQYVEARARAIAYGTWQPFVDAEPVRQHLHNLQSCGTGLRRIAEAVGVDRKRLRAVLTGRPERGTGPQERVRPDFAAAVLSLEPSLKLMGSHTPINAVGTHRRLQALMVAGWPMERIAAALGQRNSNMAALMLRPQVIVRTALTVQGLYDQWWRSDPRAHGVDSQAYAATRKKAARLGWSPVGAWDDDTIDDPAAVPDLGQAVTRTEAIAEDATWLMESFGYDRQAAADRLGISKNGVAQALSRTARANGEAPAEEPVRVWEPPKCGEARMYRQHLRRGESCEVCRGANAAADRRYRLTGSRAEAS</sequence>
<dbReference type="EMBL" id="BMUW01000027">
    <property type="protein sequence ID" value="GGZ82542.1"/>
    <property type="molecule type" value="Genomic_DNA"/>
</dbReference>
<organism evidence="1 2">
    <name type="scientific">Streptomyces rubiginosohelvolus</name>
    <dbReference type="NCBI Taxonomy" id="67362"/>
    <lineage>
        <taxon>Bacteria</taxon>
        <taxon>Bacillati</taxon>
        <taxon>Actinomycetota</taxon>
        <taxon>Actinomycetes</taxon>
        <taxon>Kitasatosporales</taxon>
        <taxon>Streptomycetaceae</taxon>
        <taxon>Streptomyces</taxon>
    </lineage>
</organism>
<gene>
    <name evidence="1" type="ORF">GCM10010328_66300</name>
</gene>
<name>A0ABQ3CC85_9ACTN</name>
<accession>A0ABQ3CC85</accession>
<proteinExistence type="predicted"/>
<dbReference type="Proteomes" id="UP000624183">
    <property type="component" value="Unassembled WGS sequence"/>
</dbReference>
<keyword evidence="2" id="KW-1185">Reference proteome</keyword>